<name>A0A6J0UFF6_9SAUR</name>
<dbReference type="OrthoDB" id="49386at2759"/>
<dbReference type="InterPro" id="IPR025209">
    <property type="entry name" value="DUF4209"/>
</dbReference>
<evidence type="ECO:0000256" key="1">
    <source>
        <dbReference type="SAM" id="Phobius"/>
    </source>
</evidence>
<keyword evidence="1" id="KW-0472">Membrane</keyword>
<proteinExistence type="predicted"/>
<keyword evidence="1" id="KW-1133">Transmembrane helix</keyword>
<evidence type="ECO:0000313" key="3">
    <source>
        <dbReference type="Proteomes" id="UP001652642"/>
    </source>
</evidence>
<dbReference type="GeneID" id="110083077"/>
<feature type="domain" description="DUF4209" evidence="2">
    <location>
        <begin position="133"/>
        <end position="213"/>
    </location>
</feature>
<protein>
    <submittedName>
        <fullName evidence="4">Endoplasmic reticulum membrane-associated RNA degradation protein isoform X1</fullName>
    </submittedName>
</protein>
<dbReference type="InterPro" id="IPR039635">
    <property type="entry name" value="ERMARD"/>
</dbReference>
<dbReference type="CTD" id="55780"/>
<sequence>MEMCLTDPVPTCLSSTVHYMVCEAGFEKKANHANNSVVSDSGEIYWRTITEHIYYEEPDQTLEYVKSVRSVGPVCESIHLYLQSLIKEQFEDQFVVWFQWTNCSEIFLEMFDTIKGPDATAVALSLMKLTSCLERALGNVFLLIGKDCPFLLRDLVASKELATVFGRSVMDVLRVFIGSPDGLNLRNILWHGFASPQEIPMKYLSVLLFLTAGLGQLLKNYLLQTQSTLIHRPCISFTHLEELHVFPDLNHNLLLLAEKIVIKSDIVLRTMVPFWISAVASFQQSRYADCVILLLPQLETGLRLLFTTVNKCPSRLMTAESSSLYTTFDEMLAKQLNNEEANKLPSLLGESTMEFLWDFLNHQEGPRVRDHLSHGECDLNDFPREIANSMLAFSLTLLCRFSKDADVTIKEHIALTSLMASANCYCSQFHPIPRLKKQVLNCIKSINSWSDLPPVPEEYVHETAGSGKEDDTPCLCVIADIFSQLQPYLPQDLKLLGTSINNLLTEKLLTELCSKHLHILFCPRSVLETVVVLHQISTQCHQVSCQVISTCQTRHHQWTNKSLRSRQRHNYTRMRRSMAFLSLVLQLILIMIMLELISIHTVCEKNASEYQQYLKFLKLILQYTENLTTYTSQEKNKWDETAQLTQKALLKMRTFLGKQLMLVHLAHQRT</sequence>
<dbReference type="Pfam" id="PF13910">
    <property type="entry name" value="DUF4209"/>
    <property type="match status" value="1"/>
</dbReference>
<dbReference type="Proteomes" id="UP001652642">
    <property type="component" value="Chromosome 1"/>
</dbReference>
<keyword evidence="1" id="KW-0812">Transmembrane</keyword>
<dbReference type="InParanoid" id="A0A6J0UFF6"/>
<dbReference type="PANTHER" id="PTHR31701:SF2">
    <property type="entry name" value="ENDOPLASMIC RETICULUM MEMBRANE-ASSOCIATED RNA DEGRADATION PROTEIN"/>
    <property type="match status" value="1"/>
</dbReference>
<evidence type="ECO:0000313" key="4">
    <source>
        <dbReference type="RefSeq" id="XP_020656864.2"/>
    </source>
</evidence>
<dbReference type="PANTHER" id="PTHR31701">
    <property type="entry name" value="ENDOPLASMIC RETICULUM MEMBRANE-ASSOCIATED RNA DEGRADATION PROTEIN"/>
    <property type="match status" value="1"/>
</dbReference>
<organism evidence="3 4">
    <name type="scientific">Pogona vitticeps</name>
    <name type="common">central bearded dragon</name>
    <dbReference type="NCBI Taxonomy" id="103695"/>
    <lineage>
        <taxon>Eukaryota</taxon>
        <taxon>Metazoa</taxon>
        <taxon>Chordata</taxon>
        <taxon>Craniata</taxon>
        <taxon>Vertebrata</taxon>
        <taxon>Euteleostomi</taxon>
        <taxon>Lepidosauria</taxon>
        <taxon>Squamata</taxon>
        <taxon>Bifurcata</taxon>
        <taxon>Unidentata</taxon>
        <taxon>Episquamata</taxon>
        <taxon>Toxicofera</taxon>
        <taxon>Iguania</taxon>
        <taxon>Acrodonta</taxon>
        <taxon>Agamidae</taxon>
        <taxon>Amphibolurinae</taxon>
        <taxon>Pogona</taxon>
    </lineage>
</organism>
<dbReference type="RefSeq" id="XP_020656864.2">
    <property type="nucleotide sequence ID" value="XM_020801205.2"/>
</dbReference>
<reference evidence="3" key="1">
    <citation type="submission" date="2025-05" db="UniProtKB">
        <authorList>
            <consortium name="RefSeq"/>
        </authorList>
    </citation>
    <scope>NUCLEOTIDE SEQUENCE [LARGE SCALE GENOMIC DNA]</scope>
</reference>
<evidence type="ECO:0000259" key="2">
    <source>
        <dbReference type="Pfam" id="PF13910"/>
    </source>
</evidence>
<dbReference type="AlphaFoldDB" id="A0A6J0UFF6"/>
<dbReference type="KEGG" id="pvt:110083077"/>
<feature type="transmembrane region" description="Helical" evidence="1">
    <location>
        <begin position="578"/>
        <end position="599"/>
    </location>
</feature>
<keyword evidence="3" id="KW-1185">Reference proteome</keyword>
<accession>A0A6J0UFF6</accession>
<reference evidence="4" key="2">
    <citation type="submission" date="2025-08" db="UniProtKB">
        <authorList>
            <consortium name="RefSeq"/>
        </authorList>
    </citation>
    <scope>IDENTIFICATION</scope>
</reference>
<gene>
    <name evidence="4" type="primary">ERMARD</name>
</gene>